<feature type="domain" description="Major facilitator superfamily (MFS) profile" evidence="8">
    <location>
        <begin position="18"/>
        <end position="396"/>
    </location>
</feature>
<dbReference type="SUPFAM" id="SSF103473">
    <property type="entry name" value="MFS general substrate transporter"/>
    <property type="match status" value="1"/>
</dbReference>
<keyword evidence="2" id="KW-0813">Transport</keyword>
<proteinExistence type="predicted"/>
<keyword evidence="10" id="KW-1185">Reference proteome</keyword>
<organism evidence="9 10">
    <name type="scientific">Marispirochaeta aestuarii</name>
    <dbReference type="NCBI Taxonomy" id="1963862"/>
    <lineage>
        <taxon>Bacteria</taxon>
        <taxon>Pseudomonadati</taxon>
        <taxon>Spirochaetota</taxon>
        <taxon>Spirochaetia</taxon>
        <taxon>Spirochaetales</taxon>
        <taxon>Spirochaetaceae</taxon>
        <taxon>Marispirochaeta</taxon>
    </lineage>
</organism>
<evidence type="ECO:0000256" key="1">
    <source>
        <dbReference type="ARBA" id="ARBA00004651"/>
    </source>
</evidence>
<dbReference type="GO" id="GO:0022857">
    <property type="term" value="F:transmembrane transporter activity"/>
    <property type="evidence" value="ECO:0007669"/>
    <property type="project" value="InterPro"/>
</dbReference>
<dbReference type="GO" id="GO:0005886">
    <property type="term" value="C:plasma membrane"/>
    <property type="evidence" value="ECO:0007669"/>
    <property type="project" value="UniProtKB-SubCell"/>
</dbReference>
<dbReference type="PROSITE" id="PS50850">
    <property type="entry name" value="MFS"/>
    <property type="match status" value="1"/>
</dbReference>
<evidence type="ECO:0000256" key="5">
    <source>
        <dbReference type="ARBA" id="ARBA00022989"/>
    </source>
</evidence>
<keyword evidence="6 7" id="KW-0472">Membrane</keyword>
<dbReference type="InterPro" id="IPR050171">
    <property type="entry name" value="MFS_Transporters"/>
</dbReference>
<dbReference type="InterPro" id="IPR020846">
    <property type="entry name" value="MFS_dom"/>
</dbReference>
<dbReference type="AlphaFoldDB" id="A0A1Y1S1D3"/>
<sequence length="405" mass="44414">MAAPSFSCTKRNMSSPDKRFLIYPAAFMVNGGITMLNFSVIFFMRRTYGTSPALVGWMSAFWAFAYLIGCIGLGGISRRLSYRRALPLATSVMGISTLLILIIPWEISALFWYMLFGLITALHWPPLMGWLSEGLEGRDLSRAVGGFNLAWSTGAGAGPFIAGLLIEQSLRLPLLVIALLYGFVAVLYITTFSLSRRRKSRIADLPEIDLPKIKDQSSPLRYAGWIGVSSSYTLLGALMFIFPMYAEDVLGYAESFTGLLLFLRGAVTVAGFYLAGKTIFWHHNPLQISISQLLLGACALLLAFAFRPGTYLTLYIFFGLIFALQYATSIFHGVSGALNREQRMAIHEGSLTFGVVLGSAGGGLLYQWFSFRSVMVMIALAVAAASFAQVLSYRKLSRSTKKAAS</sequence>
<dbReference type="Pfam" id="PF07690">
    <property type="entry name" value="MFS_1"/>
    <property type="match status" value="1"/>
</dbReference>
<accession>A0A1Y1S1D3</accession>
<dbReference type="Proteomes" id="UP000192343">
    <property type="component" value="Unassembled WGS sequence"/>
</dbReference>
<dbReference type="EMBL" id="MWQY01000006">
    <property type="protein sequence ID" value="ORC36328.1"/>
    <property type="molecule type" value="Genomic_DNA"/>
</dbReference>
<reference evidence="9 10" key="1">
    <citation type="submission" date="2017-03" db="EMBL/GenBank/DDBJ databases">
        <title>Draft Genome sequence of Marispirochaeta sp. strain JC444.</title>
        <authorList>
            <person name="Shivani Y."/>
            <person name="Subhash Y."/>
            <person name="Sasikala C."/>
            <person name="Ramana C."/>
        </authorList>
    </citation>
    <scope>NUCLEOTIDE SEQUENCE [LARGE SCALE GENOMIC DNA]</scope>
    <source>
        <strain evidence="9 10">JC444</strain>
    </source>
</reference>
<evidence type="ECO:0000313" key="10">
    <source>
        <dbReference type="Proteomes" id="UP000192343"/>
    </source>
</evidence>
<evidence type="ECO:0000256" key="6">
    <source>
        <dbReference type="ARBA" id="ARBA00023136"/>
    </source>
</evidence>
<feature type="transmembrane region" description="Helical" evidence="7">
    <location>
        <begin position="258"/>
        <end position="276"/>
    </location>
</feature>
<evidence type="ECO:0000313" key="9">
    <source>
        <dbReference type="EMBL" id="ORC36328.1"/>
    </source>
</evidence>
<dbReference type="InterPro" id="IPR011701">
    <property type="entry name" value="MFS"/>
</dbReference>
<dbReference type="PANTHER" id="PTHR23517">
    <property type="entry name" value="RESISTANCE PROTEIN MDTM, PUTATIVE-RELATED-RELATED"/>
    <property type="match status" value="1"/>
</dbReference>
<feature type="transmembrane region" description="Helical" evidence="7">
    <location>
        <begin position="375"/>
        <end position="393"/>
    </location>
</feature>
<keyword evidence="4 7" id="KW-0812">Transmembrane</keyword>
<evidence type="ECO:0000256" key="4">
    <source>
        <dbReference type="ARBA" id="ARBA00022692"/>
    </source>
</evidence>
<protein>
    <recommendedName>
        <fullName evidence="8">Major facilitator superfamily (MFS) profile domain-containing protein</fullName>
    </recommendedName>
</protein>
<feature type="transmembrane region" description="Helical" evidence="7">
    <location>
        <begin position="143"/>
        <end position="166"/>
    </location>
</feature>
<feature type="transmembrane region" description="Helical" evidence="7">
    <location>
        <begin position="54"/>
        <end position="73"/>
    </location>
</feature>
<evidence type="ECO:0000256" key="3">
    <source>
        <dbReference type="ARBA" id="ARBA00022475"/>
    </source>
</evidence>
<dbReference type="Gene3D" id="1.20.1250.20">
    <property type="entry name" value="MFS general substrate transporter like domains"/>
    <property type="match status" value="2"/>
</dbReference>
<keyword evidence="5 7" id="KW-1133">Transmembrane helix</keyword>
<feature type="transmembrane region" description="Helical" evidence="7">
    <location>
        <begin position="85"/>
        <end position="105"/>
    </location>
</feature>
<evidence type="ECO:0000256" key="2">
    <source>
        <dbReference type="ARBA" id="ARBA00022448"/>
    </source>
</evidence>
<feature type="transmembrane region" description="Helical" evidence="7">
    <location>
        <begin position="222"/>
        <end position="246"/>
    </location>
</feature>
<feature type="transmembrane region" description="Helical" evidence="7">
    <location>
        <begin position="20"/>
        <end position="42"/>
    </location>
</feature>
<name>A0A1Y1S1D3_9SPIO</name>
<feature type="transmembrane region" description="Helical" evidence="7">
    <location>
        <begin position="288"/>
        <end position="306"/>
    </location>
</feature>
<keyword evidence="3" id="KW-1003">Cell membrane</keyword>
<dbReference type="STRING" id="1963862.B4O97_06990"/>
<comment type="caution">
    <text evidence="9">The sequence shown here is derived from an EMBL/GenBank/DDBJ whole genome shotgun (WGS) entry which is preliminary data.</text>
</comment>
<feature type="transmembrane region" description="Helical" evidence="7">
    <location>
        <begin position="172"/>
        <end position="194"/>
    </location>
</feature>
<feature type="transmembrane region" description="Helical" evidence="7">
    <location>
        <begin position="111"/>
        <end position="131"/>
    </location>
</feature>
<feature type="transmembrane region" description="Helical" evidence="7">
    <location>
        <begin position="312"/>
        <end position="338"/>
    </location>
</feature>
<evidence type="ECO:0000259" key="8">
    <source>
        <dbReference type="PROSITE" id="PS50850"/>
    </source>
</evidence>
<comment type="subcellular location">
    <subcellularLocation>
        <location evidence="1">Cell membrane</location>
        <topology evidence="1">Multi-pass membrane protein</topology>
    </subcellularLocation>
</comment>
<evidence type="ECO:0000256" key="7">
    <source>
        <dbReference type="SAM" id="Phobius"/>
    </source>
</evidence>
<gene>
    <name evidence="9" type="ORF">B4O97_06990</name>
</gene>
<feature type="transmembrane region" description="Helical" evidence="7">
    <location>
        <begin position="350"/>
        <end position="369"/>
    </location>
</feature>
<dbReference type="InterPro" id="IPR036259">
    <property type="entry name" value="MFS_trans_sf"/>
</dbReference>